<feature type="domain" description="Guanylate cyclase" evidence="2">
    <location>
        <begin position="427"/>
        <end position="559"/>
    </location>
</feature>
<accession>A0A838XPG5</accession>
<dbReference type="GO" id="GO:0035556">
    <property type="term" value="P:intracellular signal transduction"/>
    <property type="evidence" value="ECO:0007669"/>
    <property type="project" value="InterPro"/>
</dbReference>
<dbReference type="GO" id="GO:0009190">
    <property type="term" value="P:cyclic nucleotide biosynthetic process"/>
    <property type="evidence" value="ECO:0007669"/>
    <property type="project" value="InterPro"/>
</dbReference>
<feature type="transmembrane region" description="Helical" evidence="1">
    <location>
        <begin position="323"/>
        <end position="345"/>
    </location>
</feature>
<dbReference type="GO" id="GO:0004016">
    <property type="term" value="F:adenylate cyclase activity"/>
    <property type="evidence" value="ECO:0007669"/>
    <property type="project" value="UniProtKB-ARBA"/>
</dbReference>
<dbReference type="Gene3D" id="6.10.340.10">
    <property type="match status" value="1"/>
</dbReference>
<gene>
    <name evidence="4" type="ORF">H1W37_04765</name>
</gene>
<reference evidence="4 5" key="1">
    <citation type="submission" date="2020-07" db="EMBL/GenBank/DDBJ databases">
        <authorList>
            <person name="Li M."/>
        </authorList>
    </citation>
    <scope>NUCLEOTIDE SEQUENCE [LARGE SCALE GENOMIC DNA]</scope>
    <source>
        <strain evidence="4 5">DSM 23284</strain>
    </source>
</reference>
<evidence type="ECO:0000313" key="4">
    <source>
        <dbReference type="EMBL" id="MBA4610951.1"/>
    </source>
</evidence>
<dbReference type="InterPro" id="IPR001054">
    <property type="entry name" value="A/G_cyclase"/>
</dbReference>
<dbReference type="SMART" id="SM00304">
    <property type="entry name" value="HAMP"/>
    <property type="match status" value="1"/>
</dbReference>
<evidence type="ECO:0000259" key="2">
    <source>
        <dbReference type="PROSITE" id="PS50125"/>
    </source>
</evidence>
<proteinExistence type="predicted"/>
<name>A0A838XPG5_9HYPH</name>
<reference evidence="4 5" key="2">
    <citation type="submission" date="2020-08" db="EMBL/GenBank/DDBJ databases">
        <title>Stappia taiwanensis sp. nov., isolated from a coastal thermal spring.</title>
        <authorList>
            <person name="Kampfer P."/>
        </authorList>
    </citation>
    <scope>NUCLEOTIDE SEQUENCE [LARGE SCALE GENOMIC DNA]</scope>
    <source>
        <strain evidence="4 5">DSM 23284</strain>
    </source>
</reference>
<dbReference type="PANTHER" id="PTHR43081:SF1">
    <property type="entry name" value="ADENYLATE CYCLASE, TERMINAL-DIFFERENTIATION SPECIFIC"/>
    <property type="match status" value="1"/>
</dbReference>
<dbReference type="PROSITE" id="PS50885">
    <property type="entry name" value="HAMP"/>
    <property type="match status" value="1"/>
</dbReference>
<evidence type="ECO:0000313" key="5">
    <source>
        <dbReference type="Proteomes" id="UP000559404"/>
    </source>
</evidence>
<dbReference type="EMBL" id="JACEON010000003">
    <property type="protein sequence ID" value="MBA4610951.1"/>
    <property type="molecule type" value="Genomic_DNA"/>
</dbReference>
<dbReference type="InterPro" id="IPR029787">
    <property type="entry name" value="Nucleotide_cyclase"/>
</dbReference>
<keyword evidence="1" id="KW-1133">Transmembrane helix</keyword>
<keyword evidence="1" id="KW-0812">Transmembrane</keyword>
<keyword evidence="1" id="KW-0472">Membrane</keyword>
<dbReference type="InterPro" id="IPR050697">
    <property type="entry name" value="Adenylyl/Guanylyl_Cyclase_3/4"/>
</dbReference>
<comment type="caution">
    <text evidence="4">The sequence shown here is derived from an EMBL/GenBank/DDBJ whole genome shotgun (WGS) entry which is preliminary data.</text>
</comment>
<evidence type="ECO:0000256" key="1">
    <source>
        <dbReference type="SAM" id="Phobius"/>
    </source>
</evidence>
<dbReference type="SUPFAM" id="SSF55073">
    <property type="entry name" value="Nucleotide cyclase"/>
    <property type="match status" value="1"/>
</dbReference>
<protein>
    <submittedName>
        <fullName evidence="4">Adenylate/guanylate cyclase domain-containing protein</fullName>
    </submittedName>
</protein>
<dbReference type="Gene3D" id="3.30.70.1230">
    <property type="entry name" value="Nucleotide cyclase"/>
    <property type="match status" value="1"/>
</dbReference>
<sequence>MLKRLTMFGTKSVRGISMTALVSTAFGALLTVSMLLVLGLAVTANIRNTFSLLNDKAVLTTNALAQQVSDHLDLAAGAVLELKNLFDNREIGLDQFEELKPSLLAAVYSNMVIDVLVITDVSGEEFGIYRGETGRLWPFQRQQVPEISERYVLPKVTARSGATWGPLVQASGELYANVTVPLVNEGKLSGYLTAAVSTEEIGNAVRQLDGGDDATVFILANGDEVIAYSDLALVRALTGKSIALPATISELGDSVLSGLATGELMETFEKASALGVDVRDIESHDDGPDHLSMTKRLEGYGPDVWIVGQYYEASTISREIRRLFGSATVGLLSIVVALVLAVLLLRRAARPLAEIAKRAQYIGALEFDRVKPLPQSRIRELNQVYQAFNAMVVGLRAMNTYVPRSLFRKLMRLGMDQAMVAREMEITLVFTDIVGFTSLSENLTAVETAEALNQHFALLVAAVEREGGTVDKFIGDGMLAFWGAPDARPDHARAAVRACVGMAAALRADNRACAERGEPPMRLRIGIHSGKVVVGNVGALDRWNYTVVGDAVNLCERLQSLGRDVSPDDEVVILASEDTIRRAGGGIASSPAGTHRLRGRSGAVTVWRVDDRASPLIGDLPAASSVGAAE</sequence>
<dbReference type="AlphaFoldDB" id="A0A838XPG5"/>
<organism evidence="4 5">
    <name type="scientific">Stappia taiwanensis</name>
    <dbReference type="NCBI Taxonomy" id="992267"/>
    <lineage>
        <taxon>Bacteria</taxon>
        <taxon>Pseudomonadati</taxon>
        <taxon>Pseudomonadota</taxon>
        <taxon>Alphaproteobacteria</taxon>
        <taxon>Hyphomicrobiales</taxon>
        <taxon>Stappiaceae</taxon>
        <taxon>Stappia</taxon>
    </lineage>
</organism>
<dbReference type="SMART" id="SM00044">
    <property type="entry name" value="CYCc"/>
    <property type="match status" value="1"/>
</dbReference>
<dbReference type="Proteomes" id="UP000559404">
    <property type="component" value="Unassembled WGS sequence"/>
</dbReference>
<dbReference type="PANTHER" id="PTHR43081">
    <property type="entry name" value="ADENYLATE CYCLASE, TERMINAL-DIFFERENTIATION SPECIFIC-RELATED"/>
    <property type="match status" value="1"/>
</dbReference>
<dbReference type="GO" id="GO:0016020">
    <property type="term" value="C:membrane"/>
    <property type="evidence" value="ECO:0007669"/>
    <property type="project" value="InterPro"/>
</dbReference>
<feature type="domain" description="HAMP" evidence="3">
    <location>
        <begin position="346"/>
        <end position="400"/>
    </location>
</feature>
<evidence type="ECO:0000259" key="3">
    <source>
        <dbReference type="PROSITE" id="PS50885"/>
    </source>
</evidence>
<keyword evidence="5" id="KW-1185">Reference proteome</keyword>
<dbReference type="Pfam" id="PF00211">
    <property type="entry name" value="Guanylate_cyc"/>
    <property type="match status" value="1"/>
</dbReference>
<dbReference type="InterPro" id="IPR003660">
    <property type="entry name" value="HAMP_dom"/>
</dbReference>
<dbReference type="CDD" id="cd07302">
    <property type="entry name" value="CHD"/>
    <property type="match status" value="1"/>
</dbReference>
<dbReference type="PROSITE" id="PS50125">
    <property type="entry name" value="GUANYLATE_CYCLASE_2"/>
    <property type="match status" value="1"/>
</dbReference>